<gene>
    <name evidence="1" type="ORF">HNQ41_002397</name>
</gene>
<comment type="caution">
    <text evidence="1">The sequence shown here is derived from an EMBL/GenBank/DDBJ whole genome shotgun (WGS) entry which is preliminary data.</text>
</comment>
<organism evidence="1 2">
    <name type="scientific">Texcoconibacillus texcoconensis</name>
    <dbReference type="NCBI Taxonomy" id="1095777"/>
    <lineage>
        <taxon>Bacteria</taxon>
        <taxon>Bacillati</taxon>
        <taxon>Bacillota</taxon>
        <taxon>Bacilli</taxon>
        <taxon>Bacillales</taxon>
        <taxon>Bacillaceae</taxon>
        <taxon>Texcoconibacillus</taxon>
    </lineage>
</organism>
<dbReference type="EMBL" id="JACHHB010000011">
    <property type="protein sequence ID" value="MBB5174203.1"/>
    <property type="molecule type" value="Genomic_DNA"/>
</dbReference>
<dbReference type="NCBIfam" id="NF033225">
    <property type="entry name" value="spore_CmpA"/>
    <property type="match status" value="1"/>
</dbReference>
<dbReference type="AlphaFoldDB" id="A0A840QSB1"/>
<protein>
    <recommendedName>
        <fullName evidence="3">Cortex morphogenetic protein CmpA</fullName>
    </recommendedName>
</protein>
<accession>A0A840QSB1</accession>
<evidence type="ECO:0008006" key="3">
    <source>
        <dbReference type="Google" id="ProtNLM"/>
    </source>
</evidence>
<dbReference type="RefSeq" id="WP_184664639.1">
    <property type="nucleotide sequence ID" value="NZ_JACHHB010000011.1"/>
</dbReference>
<evidence type="ECO:0000313" key="1">
    <source>
        <dbReference type="EMBL" id="MBB5174203.1"/>
    </source>
</evidence>
<name>A0A840QSB1_9BACI</name>
<proteinExistence type="predicted"/>
<reference evidence="1 2" key="1">
    <citation type="submission" date="2020-08" db="EMBL/GenBank/DDBJ databases">
        <title>Genomic Encyclopedia of Type Strains, Phase IV (KMG-IV): sequencing the most valuable type-strain genomes for metagenomic binning, comparative biology and taxonomic classification.</title>
        <authorList>
            <person name="Goeker M."/>
        </authorList>
    </citation>
    <scope>NUCLEOTIDE SEQUENCE [LARGE SCALE GENOMIC DNA]</scope>
    <source>
        <strain evidence="1 2">DSM 24696</strain>
    </source>
</reference>
<dbReference type="Proteomes" id="UP000551878">
    <property type="component" value="Unassembled WGS sequence"/>
</dbReference>
<evidence type="ECO:0000313" key="2">
    <source>
        <dbReference type="Proteomes" id="UP000551878"/>
    </source>
</evidence>
<dbReference type="InterPro" id="IPR047764">
    <property type="entry name" value="CmpA"/>
</dbReference>
<keyword evidence="2" id="KW-1185">Reference proteome</keyword>
<sequence length="42" mass="5207">MPTWLKQQLREAYLNKDLYRIRLLNQCWFYYQKIHGSASSRS</sequence>
<dbReference type="Pfam" id="PF26301">
    <property type="entry name" value="spore_CmpA"/>
    <property type="match status" value="1"/>
</dbReference>